<evidence type="ECO:0000256" key="2">
    <source>
        <dbReference type="SAM" id="SignalP"/>
    </source>
</evidence>
<feature type="region of interest" description="Disordered" evidence="1">
    <location>
        <begin position="146"/>
        <end position="176"/>
    </location>
</feature>
<keyword evidence="2" id="KW-0732">Signal</keyword>
<feature type="signal peptide" evidence="2">
    <location>
        <begin position="1"/>
        <end position="24"/>
    </location>
</feature>
<evidence type="ECO:0000313" key="4">
    <source>
        <dbReference type="Proteomes" id="UP000022910"/>
    </source>
</evidence>
<evidence type="ECO:0000313" key="3">
    <source>
        <dbReference type="EMBL" id="EXX75368.1"/>
    </source>
</evidence>
<gene>
    <name evidence="3" type="ORF">RirG_042480</name>
</gene>
<feature type="compositionally biased region" description="Basic residues" evidence="1">
    <location>
        <begin position="146"/>
        <end position="156"/>
    </location>
</feature>
<feature type="compositionally biased region" description="Gly residues" evidence="1">
    <location>
        <begin position="167"/>
        <end position="176"/>
    </location>
</feature>
<name>A0A015N859_RHIIW</name>
<dbReference type="EMBL" id="JEMT01012445">
    <property type="protein sequence ID" value="EXX75368.1"/>
    <property type="molecule type" value="Genomic_DNA"/>
</dbReference>
<proteinExistence type="predicted"/>
<keyword evidence="4" id="KW-1185">Reference proteome</keyword>
<dbReference type="HOGENOM" id="CLU_130019_0_0_1"/>
<feature type="chain" id="PRO_5001476806" evidence="2">
    <location>
        <begin position="25"/>
        <end position="176"/>
    </location>
</feature>
<dbReference type="AlphaFoldDB" id="A0A015N859"/>
<reference evidence="3 4" key="1">
    <citation type="submission" date="2014-02" db="EMBL/GenBank/DDBJ databases">
        <title>Single nucleus genome sequencing reveals high similarity among nuclei of an endomycorrhizal fungus.</title>
        <authorList>
            <person name="Lin K."/>
            <person name="Geurts R."/>
            <person name="Zhang Z."/>
            <person name="Limpens E."/>
            <person name="Saunders D.G."/>
            <person name="Mu D."/>
            <person name="Pang E."/>
            <person name="Cao H."/>
            <person name="Cha H."/>
            <person name="Lin T."/>
            <person name="Zhou Q."/>
            <person name="Shang Y."/>
            <person name="Li Y."/>
            <person name="Ivanov S."/>
            <person name="Sharma T."/>
            <person name="Velzen R.V."/>
            <person name="Ruijter N.D."/>
            <person name="Aanen D.K."/>
            <person name="Win J."/>
            <person name="Kamoun S."/>
            <person name="Bisseling T."/>
            <person name="Huang S."/>
        </authorList>
    </citation>
    <scope>NUCLEOTIDE SEQUENCE [LARGE SCALE GENOMIC DNA]</scope>
    <source>
        <strain evidence="4">DAOM197198w</strain>
    </source>
</reference>
<dbReference type="OrthoDB" id="2305685at2759"/>
<comment type="caution">
    <text evidence="3">The sequence shown here is derived from an EMBL/GenBank/DDBJ whole genome shotgun (WGS) entry which is preliminary data.</text>
</comment>
<evidence type="ECO:0000256" key="1">
    <source>
        <dbReference type="SAM" id="MobiDB-lite"/>
    </source>
</evidence>
<sequence>MYYSFATLKLFILLSLTTISSASAFTTDNGLLSSTLQKRNQCKCSYAMADFNSDPVQGLVIFSQDESGHTEVAGIFKKGFEDTKASYGFKIVDECKNTLFDLTDGLNIKVDGCGGTKSFRHKFTNMSIDCDDNGILTKTLHHSKRHCNSSKFKKRGPNGAMTTQNGEGHGYAGLSK</sequence>
<organism evidence="3 4">
    <name type="scientific">Rhizophagus irregularis (strain DAOM 197198w)</name>
    <name type="common">Glomus intraradices</name>
    <dbReference type="NCBI Taxonomy" id="1432141"/>
    <lineage>
        <taxon>Eukaryota</taxon>
        <taxon>Fungi</taxon>
        <taxon>Fungi incertae sedis</taxon>
        <taxon>Mucoromycota</taxon>
        <taxon>Glomeromycotina</taxon>
        <taxon>Glomeromycetes</taxon>
        <taxon>Glomerales</taxon>
        <taxon>Glomeraceae</taxon>
        <taxon>Rhizophagus</taxon>
    </lineage>
</organism>
<accession>A0A015N859</accession>
<dbReference type="Proteomes" id="UP000022910">
    <property type="component" value="Unassembled WGS sequence"/>
</dbReference>
<protein>
    <submittedName>
        <fullName evidence="3">Uncharacterized protein</fullName>
    </submittedName>
</protein>